<evidence type="ECO:0000256" key="3">
    <source>
        <dbReference type="ARBA" id="ARBA00022475"/>
    </source>
</evidence>
<dbReference type="EMBL" id="JAODIM010000043">
    <property type="protein sequence ID" value="MCU5779727.1"/>
    <property type="molecule type" value="Genomic_DNA"/>
</dbReference>
<feature type="transmembrane region" description="Helical" evidence="9">
    <location>
        <begin position="149"/>
        <end position="171"/>
    </location>
</feature>
<dbReference type="PROSITE" id="PS50928">
    <property type="entry name" value="ABC_TM1"/>
    <property type="match status" value="1"/>
</dbReference>
<dbReference type="CDD" id="cd06261">
    <property type="entry name" value="TM_PBP2"/>
    <property type="match status" value="1"/>
</dbReference>
<evidence type="ECO:0000256" key="6">
    <source>
        <dbReference type="ARBA" id="ARBA00022989"/>
    </source>
</evidence>
<dbReference type="AlphaFoldDB" id="A0A9J6Q0E5"/>
<evidence type="ECO:0000256" key="4">
    <source>
        <dbReference type="ARBA" id="ARBA00022519"/>
    </source>
</evidence>
<evidence type="ECO:0000256" key="7">
    <source>
        <dbReference type="ARBA" id="ARBA00023136"/>
    </source>
</evidence>
<feature type="transmembrane region" description="Helical" evidence="9">
    <location>
        <begin position="23"/>
        <end position="44"/>
    </location>
</feature>
<keyword evidence="4" id="KW-0997">Cell inner membrane</keyword>
<comment type="similarity">
    <text evidence="8">Belongs to the binding-protein-dependent transport system permease family. OppBC subfamily.</text>
</comment>
<keyword evidence="6 9" id="KW-1133">Transmembrane helix</keyword>
<name>A0A9J6Q0E5_9GAMM</name>
<proteinExistence type="inferred from homology"/>
<keyword evidence="7 9" id="KW-0472">Membrane</keyword>
<keyword evidence="3" id="KW-1003">Cell membrane</keyword>
<dbReference type="PANTHER" id="PTHR43163:SF6">
    <property type="entry name" value="DIPEPTIDE TRANSPORT SYSTEM PERMEASE PROTEIN DPPB-RELATED"/>
    <property type="match status" value="1"/>
</dbReference>
<feature type="transmembrane region" description="Helical" evidence="9">
    <location>
        <begin position="291"/>
        <end position="317"/>
    </location>
</feature>
<evidence type="ECO:0000256" key="5">
    <source>
        <dbReference type="ARBA" id="ARBA00022692"/>
    </source>
</evidence>
<comment type="caution">
    <text evidence="11">The sequence shown here is derived from an EMBL/GenBank/DDBJ whole genome shotgun (WGS) entry which is preliminary data.</text>
</comment>
<evidence type="ECO:0000256" key="9">
    <source>
        <dbReference type="RuleBase" id="RU363032"/>
    </source>
</evidence>
<evidence type="ECO:0000313" key="12">
    <source>
        <dbReference type="Proteomes" id="UP001064262"/>
    </source>
</evidence>
<evidence type="ECO:0000313" key="11">
    <source>
        <dbReference type="EMBL" id="MCU5779727.1"/>
    </source>
</evidence>
<dbReference type="Gene3D" id="1.10.3720.10">
    <property type="entry name" value="MetI-like"/>
    <property type="match status" value="1"/>
</dbReference>
<dbReference type="InterPro" id="IPR035906">
    <property type="entry name" value="MetI-like_sf"/>
</dbReference>
<evidence type="ECO:0000256" key="1">
    <source>
        <dbReference type="ARBA" id="ARBA00004429"/>
    </source>
</evidence>
<keyword evidence="2 9" id="KW-0813">Transport</keyword>
<feature type="transmembrane region" description="Helical" evidence="9">
    <location>
        <begin position="117"/>
        <end position="142"/>
    </location>
</feature>
<dbReference type="GO" id="GO:0005886">
    <property type="term" value="C:plasma membrane"/>
    <property type="evidence" value="ECO:0007669"/>
    <property type="project" value="UniProtKB-SubCell"/>
</dbReference>
<dbReference type="GO" id="GO:0055085">
    <property type="term" value="P:transmembrane transport"/>
    <property type="evidence" value="ECO:0007669"/>
    <property type="project" value="InterPro"/>
</dbReference>
<dbReference type="SUPFAM" id="SSF161098">
    <property type="entry name" value="MetI-like"/>
    <property type="match status" value="1"/>
</dbReference>
<keyword evidence="5 9" id="KW-0812">Transmembrane</keyword>
<organism evidence="11 12">
    <name type="scientific">Winslowiella arboricola</name>
    <dbReference type="NCBI Taxonomy" id="2978220"/>
    <lineage>
        <taxon>Bacteria</taxon>
        <taxon>Pseudomonadati</taxon>
        <taxon>Pseudomonadota</taxon>
        <taxon>Gammaproteobacteria</taxon>
        <taxon>Enterobacterales</taxon>
        <taxon>Erwiniaceae</taxon>
        <taxon>Winslowiella</taxon>
    </lineage>
</organism>
<sequence>MVDATLSAGRLPRYGIARVWRRALQGIIVLWAAWSLTFAVLYILPSDPVTIMLNQGEQSMVDPAQVAALKAQYHLDLPVYQQYGLAFWDLLHLNLGQSIISGDNVTSLIWQALPSTLLLALCALMAALIIGGGLAAGVSLLASGRVKSALLALPSLGAALPTFWLGLLLLQAFSFSLPWFPAMGNQGWQSLVLPTLALAVPTAAMIAQVMNRSLSEVWRRPFIDALRLKGAGNTHLLWRHVLPNAAIPLLTLSGMIFGNLLAGSVITETIFSREGIGRLAEGAVSAQDIPVVQGVVLTTAVVFVLVNFITDALYPLLDPRIGAGEKR</sequence>
<evidence type="ECO:0000256" key="2">
    <source>
        <dbReference type="ARBA" id="ARBA00022448"/>
    </source>
</evidence>
<dbReference type="Proteomes" id="UP001064262">
    <property type="component" value="Unassembled WGS sequence"/>
</dbReference>
<comment type="subcellular location">
    <subcellularLocation>
        <location evidence="1">Cell inner membrane</location>
        <topology evidence="1">Multi-pass membrane protein</topology>
    </subcellularLocation>
    <subcellularLocation>
        <location evidence="9">Cell membrane</location>
        <topology evidence="9">Multi-pass membrane protein</topology>
    </subcellularLocation>
</comment>
<keyword evidence="12" id="KW-1185">Reference proteome</keyword>
<evidence type="ECO:0000259" key="10">
    <source>
        <dbReference type="PROSITE" id="PS50928"/>
    </source>
</evidence>
<accession>A0A9J6Q0E5</accession>
<dbReference type="RefSeq" id="WP_267141867.1">
    <property type="nucleotide sequence ID" value="NZ_JAODIL010000063.1"/>
</dbReference>
<dbReference type="InterPro" id="IPR000515">
    <property type="entry name" value="MetI-like"/>
</dbReference>
<feature type="transmembrane region" description="Helical" evidence="9">
    <location>
        <begin position="191"/>
        <end position="210"/>
    </location>
</feature>
<feature type="domain" description="ABC transmembrane type-1" evidence="10">
    <location>
        <begin position="113"/>
        <end position="314"/>
    </location>
</feature>
<gene>
    <name evidence="11" type="ORF">N5923_19750</name>
</gene>
<protein>
    <submittedName>
        <fullName evidence="11">ABC transporter permease</fullName>
    </submittedName>
</protein>
<evidence type="ECO:0000256" key="8">
    <source>
        <dbReference type="ARBA" id="ARBA00024202"/>
    </source>
</evidence>
<dbReference type="PANTHER" id="PTHR43163">
    <property type="entry name" value="DIPEPTIDE TRANSPORT SYSTEM PERMEASE PROTEIN DPPB-RELATED"/>
    <property type="match status" value="1"/>
</dbReference>
<reference evidence="11" key="1">
    <citation type="submission" date="2022-09" db="EMBL/GenBank/DDBJ databases">
        <title>Winslowiella arboricola sp. nov., isolated from bleeding cankers on broadleaf hosts.</title>
        <authorList>
            <person name="Brady C."/>
            <person name="Kaur S."/>
            <person name="Crampton B."/>
            <person name="Maddock D."/>
            <person name="Arnold D."/>
            <person name="Denman S."/>
        </authorList>
    </citation>
    <scope>NUCLEOTIDE SEQUENCE</scope>
    <source>
        <strain evidence="11">BAC 15a-03b</strain>
    </source>
</reference>
<dbReference type="Pfam" id="PF00528">
    <property type="entry name" value="BPD_transp_1"/>
    <property type="match status" value="1"/>
</dbReference>